<dbReference type="EMBL" id="PCPP01000001">
    <property type="protein sequence ID" value="PRB86029.1"/>
    <property type="molecule type" value="Genomic_DNA"/>
</dbReference>
<name>A0A2S9CZU9_CHRCI</name>
<dbReference type="AlphaFoldDB" id="A0A2S9CZU9"/>
<feature type="chain" id="PRO_5015543914" description="Antimicrobial peptide, SdpC family" evidence="2">
    <location>
        <begin position="22"/>
        <end position="278"/>
    </location>
</feature>
<keyword evidence="1" id="KW-0812">Transmembrane</keyword>
<keyword evidence="1" id="KW-0472">Membrane</keyword>
<dbReference type="RefSeq" id="WP_105680767.1">
    <property type="nucleotide sequence ID" value="NZ_JBBGZD010000001.1"/>
</dbReference>
<protein>
    <recommendedName>
        <fullName evidence="7">Antimicrobial peptide, SdpC family</fullName>
    </recommendedName>
</protein>
<evidence type="ECO:0000313" key="3">
    <source>
        <dbReference type="EMBL" id="PRB86029.1"/>
    </source>
</evidence>
<dbReference type="InterPro" id="IPR023888">
    <property type="entry name" value="SdpC-like"/>
</dbReference>
<evidence type="ECO:0000313" key="4">
    <source>
        <dbReference type="EMBL" id="PRB91782.1"/>
    </source>
</evidence>
<comment type="caution">
    <text evidence="3">The sequence shown here is derived from an EMBL/GenBank/DDBJ whole genome shotgun (WGS) entry which is preliminary data.</text>
</comment>
<reference evidence="5 6" key="1">
    <citation type="submission" date="2017-09" db="EMBL/GenBank/DDBJ databases">
        <title>Genomic, metabolic, and phenotypic characteristics of bacterial isolates from the natural microbiome of the model nematode Caenorhabditis elegans.</title>
        <authorList>
            <person name="Zimmermann J."/>
            <person name="Obeng N."/>
            <person name="Yang W."/>
            <person name="Obeng O."/>
            <person name="Kissoyan K."/>
            <person name="Pees B."/>
            <person name="Dirksen P."/>
            <person name="Hoppner M."/>
            <person name="Franke A."/>
            <person name="Rosenstiel P."/>
            <person name="Leippe M."/>
            <person name="Dierking K."/>
            <person name="Kaleta C."/>
            <person name="Schulenburg H."/>
        </authorList>
    </citation>
    <scope>NUCLEOTIDE SEQUENCE [LARGE SCALE GENOMIC DNA]</scope>
    <source>
        <strain evidence="3 6">MYb25</strain>
        <strain evidence="4 5">MYb44</strain>
    </source>
</reference>
<evidence type="ECO:0000256" key="1">
    <source>
        <dbReference type="SAM" id="Phobius"/>
    </source>
</evidence>
<evidence type="ECO:0000313" key="6">
    <source>
        <dbReference type="Proteomes" id="UP000238534"/>
    </source>
</evidence>
<accession>A0A2S9CZU9</accession>
<dbReference type="OrthoDB" id="1453505at2"/>
<dbReference type="Pfam" id="PF26137">
    <property type="entry name" value="Toxin_SdpC"/>
    <property type="match status" value="1"/>
</dbReference>
<dbReference type="EMBL" id="PCPH01000001">
    <property type="protein sequence ID" value="PRB91782.1"/>
    <property type="molecule type" value="Genomic_DNA"/>
</dbReference>
<keyword evidence="1" id="KW-1133">Transmembrane helix</keyword>
<evidence type="ECO:0000256" key="2">
    <source>
        <dbReference type="SAM" id="SignalP"/>
    </source>
</evidence>
<dbReference type="PROSITE" id="PS51257">
    <property type="entry name" value="PROKAR_LIPOPROTEIN"/>
    <property type="match status" value="1"/>
</dbReference>
<organism evidence="3 6">
    <name type="scientific">Chryseobacterium culicis</name>
    <dbReference type="NCBI Taxonomy" id="680127"/>
    <lineage>
        <taxon>Bacteria</taxon>
        <taxon>Pseudomonadati</taxon>
        <taxon>Bacteroidota</taxon>
        <taxon>Flavobacteriia</taxon>
        <taxon>Flavobacteriales</taxon>
        <taxon>Weeksellaceae</taxon>
        <taxon>Chryseobacterium group</taxon>
        <taxon>Chryseobacterium</taxon>
    </lineage>
</organism>
<evidence type="ECO:0008006" key="7">
    <source>
        <dbReference type="Google" id="ProtNLM"/>
    </source>
</evidence>
<dbReference type="Proteomes" id="UP000238534">
    <property type="component" value="Unassembled WGS sequence"/>
</dbReference>
<feature type="signal peptide" evidence="2">
    <location>
        <begin position="1"/>
        <end position="21"/>
    </location>
</feature>
<sequence length="278" mass="31069">MKRFRTNLRTVSVLLTLNVFLASCSNSIDDALGNSPENSKTEKNLNGVSSKMAQEYSGEELFEGIFFAYGDFAKNIESHKEIVEKVNAAPADQKDLFNKRFSNFVKSVKTKDADYFENFKKEILSGDNSNIQNAIKNGSIHIYENVAIILPEFQPIMDKLEQDEELQNMVAEGGEISPEDLKNLNVKYQKFLAQNYDVEAIPCSWAVACFYYAALAIHNTVAVTANLAVAGAVAIYLGVTWWGPKLTSPRKGKSISVMNEDYLKFELFVQEIADASQN</sequence>
<evidence type="ECO:0000313" key="5">
    <source>
        <dbReference type="Proteomes" id="UP000238325"/>
    </source>
</evidence>
<gene>
    <name evidence="3" type="ORF">CQ022_07200</name>
    <name evidence="4" type="ORF">CQ033_00870</name>
</gene>
<dbReference type="Proteomes" id="UP000238325">
    <property type="component" value="Unassembled WGS sequence"/>
</dbReference>
<keyword evidence="2" id="KW-0732">Signal</keyword>
<proteinExistence type="predicted"/>
<keyword evidence="5" id="KW-1185">Reference proteome</keyword>
<feature type="transmembrane region" description="Helical" evidence="1">
    <location>
        <begin position="210"/>
        <end position="243"/>
    </location>
</feature>